<feature type="region of interest" description="Disordered" evidence="1">
    <location>
        <begin position="432"/>
        <end position="477"/>
    </location>
</feature>
<evidence type="ECO:0000313" key="3">
    <source>
        <dbReference type="Proteomes" id="UP001530315"/>
    </source>
</evidence>
<feature type="compositionally biased region" description="Low complexity" evidence="1">
    <location>
        <begin position="97"/>
        <end position="108"/>
    </location>
</feature>
<dbReference type="Proteomes" id="UP001530315">
    <property type="component" value="Unassembled WGS sequence"/>
</dbReference>
<sequence length="563" mass="61291">MNCRTKQAETVSFGTKKQAELCSSVEKSKKSVSCGTKKQAGNISFICSLPLMKGKDRDDECNNAVELLRTFDGSVNKSSSIANDDSGDPIDEDEDSLSLGETESTTSTASKQLNRLKSKVHYIVTSSSDGGCGIEASKMLNDNIKGDSKGNKTTKTLISKDKATAKLNLVKSTLAKLALAKSTLAEPTLAEPTSANKGEGGGAWKALRNGQGLDIHTKKDLNEGAGKGVVNGITKNVRSFDSNKVLGKVRNLAKKRRALLSASIYQVKKTMGEKLRPEKTVSTVRVSTVMLDEDCAGDRSGCVVSEGADEENLRSIKVTGEDGKIGRHDPQKLECVVSSRSNGMSPTLAKDLEEPISVYDKPLFTASTLSAIDSAAKKKQQQEDSTVSSTTQEEDDDTNNNRTYFSKRHDSIKFLPEEDILFSSASACFTTNNDPKAKKQVHPVSSDSSDGEDNQDTVVSYPPDEVSSITRSSEEDNGMDYLEVEKYERYSARFSEEVEEFVYNGAKSTASGRCRRRRRRLRQPAAVADYDEGCLAVQLDSMGESMEILMDSVDTFCDKIWTV</sequence>
<gene>
    <name evidence="2" type="ORF">ACHAW5_007271</name>
</gene>
<evidence type="ECO:0000313" key="2">
    <source>
        <dbReference type="EMBL" id="KAL3782106.1"/>
    </source>
</evidence>
<evidence type="ECO:0000256" key="1">
    <source>
        <dbReference type="SAM" id="MobiDB-lite"/>
    </source>
</evidence>
<name>A0ABD3P420_9STRA</name>
<keyword evidence="3" id="KW-1185">Reference proteome</keyword>
<dbReference type="AlphaFoldDB" id="A0ABD3P420"/>
<proteinExistence type="predicted"/>
<feature type="compositionally biased region" description="Acidic residues" evidence="1">
    <location>
        <begin position="85"/>
        <end position="96"/>
    </location>
</feature>
<feature type="region of interest" description="Disordered" evidence="1">
    <location>
        <begin position="78"/>
        <end position="110"/>
    </location>
</feature>
<feature type="region of interest" description="Disordered" evidence="1">
    <location>
        <begin position="375"/>
        <end position="404"/>
    </location>
</feature>
<organism evidence="2 3">
    <name type="scientific">Stephanodiscus triporus</name>
    <dbReference type="NCBI Taxonomy" id="2934178"/>
    <lineage>
        <taxon>Eukaryota</taxon>
        <taxon>Sar</taxon>
        <taxon>Stramenopiles</taxon>
        <taxon>Ochrophyta</taxon>
        <taxon>Bacillariophyta</taxon>
        <taxon>Coscinodiscophyceae</taxon>
        <taxon>Thalassiosirophycidae</taxon>
        <taxon>Stephanodiscales</taxon>
        <taxon>Stephanodiscaceae</taxon>
        <taxon>Stephanodiscus</taxon>
    </lineage>
</organism>
<dbReference type="EMBL" id="JALLAZ020001035">
    <property type="protein sequence ID" value="KAL3782106.1"/>
    <property type="molecule type" value="Genomic_DNA"/>
</dbReference>
<protein>
    <submittedName>
        <fullName evidence="2">Uncharacterized protein</fullName>
    </submittedName>
</protein>
<comment type="caution">
    <text evidence="2">The sequence shown here is derived from an EMBL/GenBank/DDBJ whole genome shotgun (WGS) entry which is preliminary data.</text>
</comment>
<accession>A0ABD3P420</accession>
<reference evidence="2 3" key="1">
    <citation type="submission" date="2024-10" db="EMBL/GenBank/DDBJ databases">
        <title>Updated reference genomes for cyclostephanoid diatoms.</title>
        <authorList>
            <person name="Roberts W.R."/>
            <person name="Alverson A.J."/>
        </authorList>
    </citation>
    <scope>NUCLEOTIDE SEQUENCE [LARGE SCALE GENOMIC DNA]</scope>
    <source>
        <strain evidence="2 3">AJA276-08</strain>
    </source>
</reference>